<sequence length="615" mass="71501">MYYMTRYLILGNGSLTVLYDNNFTVREIYWPLTTTNNLHRGRFGVFVNGKFSWLDNLNPKIGYSDDTLAVYSSFSFEGIDFNLEDVIDMAYDIWIRKVSAKNVEDKDVRVFTAFDFHVGGTPDGNTALFDPYSESMIQYKGSRWFLLSSSIPFYQYATGIKEYKGLLGTWKDCEDGELSGNPIAQGSVDFASSFKLYGEDFYIWLVAGKNYNEVRGLNDYVRKRTPQILFKRVKDYWRAWLSKVSDYGEYNSILKRSLLILQSHIQNNGAIVASLDTDIMKFNRDTYNYVWHRDAVFCILALELMGYFDRSRQFFEFTRRLFTINGALFHKYTVDGHFGSTWHPWTLDYLPIQEDETALVLYALWFHFSRWKDVDFIKTYYRPMVKGIADFLVNYREKVTGLPLLSFDLWEERIGIHFYTTITVIAGLRAAANFARYFGEDDLAQKYESVADQMRSALDLFWVSDHYARTIYIRESQVYKIDKTVDSSTLLAPIFNVIPIDNSRFVKNLETVVETLGIRGGLARYEGDQYLRGGNNPNIWFISTLWLSEVYSLIGDKEKAKEKIDWVLSKSLSTGVIPEQIDENNNYPSVSPLAWSHAELIRAIYALRNNILDQR</sequence>
<gene>
    <name evidence="2" type="ORF">SSOP1_2594</name>
</gene>
<dbReference type="Proteomes" id="UP000076770">
    <property type="component" value="Chromosome i"/>
</dbReference>
<dbReference type="Pfam" id="PF00723">
    <property type="entry name" value="Glyco_hydro_15"/>
    <property type="match status" value="1"/>
</dbReference>
<dbReference type="GO" id="GO:0030246">
    <property type="term" value="F:carbohydrate binding"/>
    <property type="evidence" value="ECO:0007669"/>
    <property type="project" value="InterPro"/>
</dbReference>
<organism evidence="2 3">
    <name type="scientific">Saccharolobus solfataricus</name>
    <name type="common">Sulfolobus solfataricus</name>
    <dbReference type="NCBI Taxonomy" id="2287"/>
    <lineage>
        <taxon>Archaea</taxon>
        <taxon>Thermoproteota</taxon>
        <taxon>Thermoprotei</taxon>
        <taxon>Sulfolobales</taxon>
        <taxon>Sulfolobaceae</taxon>
        <taxon>Saccharolobus</taxon>
    </lineage>
</organism>
<dbReference type="EMBL" id="LT549890">
    <property type="protein sequence ID" value="SAI86148.1"/>
    <property type="molecule type" value="Genomic_DNA"/>
</dbReference>
<evidence type="ECO:0000313" key="3">
    <source>
        <dbReference type="Proteomes" id="UP000076770"/>
    </source>
</evidence>
<dbReference type="GO" id="GO:0005975">
    <property type="term" value="P:carbohydrate metabolic process"/>
    <property type="evidence" value="ECO:0007669"/>
    <property type="project" value="InterPro"/>
</dbReference>
<dbReference type="PANTHER" id="PTHR31616">
    <property type="entry name" value="TREHALASE"/>
    <property type="match status" value="1"/>
</dbReference>
<feature type="domain" description="GH15-like" evidence="1">
    <location>
        <begin position="249"/>
        <end position="605"/>
    </location>
</feature>
<dbReference type="SUPFAM" id="SSF74650">
    <property type="entry name" value="Galactose mutarotase-like"/>
    <property type="match status" value="1"/>
</dbReference>
<protein>
    <submittedName>
        <fullName evidence="2">Glucan 1,3-alpha-glucosidase</fullName>
    </submittedName>
</protein>
<dbReference type="Gene3D" id="1.50.10.10">
    <property type="match status" value="1"/>
</dbReference>
<dbReference type="PATRIC" id="fig|2287.9.peg.2721"/>
<evidence type="ECO:0000313" key="2">
    <source>
        <dbReference type="EMBL" id="SAI86148.1"/>
    </source>
</evidence>
<dbReference type="InterPro" id="IPR012341">
    <property type="entry name" value="6hp_glycosidase-like_sf"/>
</dbReference>
<dbReference type="InterPro" id="IPR011013">
    <property type="entry name" value="Gal_mutarotase_sf_dom"/>
</dbReference>
<dbReference type="GO" id="GO:0004553">
    <property type="term" value="F:hydrolase activity, hydrolyzing O-glycosyl compounds"/>
    <property type="evidence" value="ECO:0007669"/>
    <property type="project" value="UniProtKB-ARBA"/>
</dbReference>
<dbReference type="PANTHER" id="PTHR31616:SF13">
    <property type="entry name" value="GLUCAN 1,4-ALPHA-GLUCOSIDASE"/>
    <property type="match status" value="1"/>
</dbReference>
<dbReference type="InterPro" id="IPR011613">
    <property type="entry name" value="GH15-like"/>
</dbReference>
<name>A0A157T5H6_SACSO</name>
<evidence type="ECO:0000259" key="1">
    <source>
        <dbReference type="Pfam" id="PF00723"/>
    </source>
</evidence>
<reference evidence="3" key="1">
    <citation type="submission" date="2016-04" db="EMBL/GenBank/DDBJ databases">
        <authorList>
            <person name="Shah S.A."/>
            <person name="Garrett R.A."/>
        </authorList>
    </citation>
    <scope>NUCLEOTIDE SEQUENCE [LARGE SCALE GENOMIC DNA]</scope>
    <source>
        <strain evidence="3">ATCC 35091 / DSM 1616 / JCM 8930 / NBRC 15331 / P1</strain>
    </source>
</reference>
<proteinExistence type="predicted"/>
<dbReference type="AlphaFoldDB" id="A0A157T5H6"/>
<accession>A0A157T5H6</accession>
<dbReference type="SUPFAM" id="SSF48208">
    <property type="entry name" value="Six-hairpin glycosidases"/>
    <property type="match status" value="1"/>
</dbReference>
<dbReference type="InterPro" id="IPR008928">
    <property type="entry name" value="6-hairpin_glycosidase_sf"/>
</dbReference>